<gene>
    <name evidence="2" type="primary">10</name>
    <name evidence="2" type="ORF">SEA_FUZZBUSTER_10</name>
</gene>
<reference evidence="2 3" key="1">
    <citation type="submission" date="2019-06" db="EMBL/GenBank/DDBJ databases">
        <authorList>
            <person name="Austin C.R."/>
            <person name="Baumgardner C.A."/>
            <person name="Baysinger H.J."/>
            <person name="David A.M."/>
            <person name="Folse N.B."/>
            <person name="Gammon C.A."/>
            <person name="Garcia V.M."/>
            <person name="Gobble C.S."/>
            <person name="Herold B.N."/>
            <person name="Huamancondor M.S."/>
            <person name="Matheson G.R."/>
            <person name="Mondragon I."/>
            <person name="Nemes S.A."/>
            <person name="Neri L.M."/>
            <person name="Renaud V.D."/>
            <person name="Rigsbee E.A."/>
            <person name="Rockette B.M."/>
            <person name="Santiago M.R."/>
            <person name="Savage M.D."/>
            <person name="Simpson J.M."/>
            <person name="Slentz J.N."/>
            <person name="Spencer B.G."/>
            <person name="White D.J."/>
            <person name="Yarboro C.B."/>
            <person name="Anderson E.L."/>
            <person name="Wallen J.R."/>
            <person name="Gainey M.D."/>
            <person name="Garlena R.A."/>
            <person name="Russell D.A."/>
            <person name="Pope W.H."/>
            <person name="Jacobs-Sera D."/>
            <person name="Hatfull G.F."/>
        </authorList>
    </citation>
    <scope>NUCLEOTIDE SEQUENCE [LARGE SCALE GENOMIC DNA]</scope>
</reference>
<evidence type="ECO:0000313" key="2">
    <source>
        <dbReference type="EMBL" id="QDP45494.1"/>
    </source>
</evidence>
<evidence type="ECO:0000256" key="1">
    <source>
        <dbReference type="SAM" id="Phobius"/>
    </source>
</evidence>
<keyword evidence="1" id="KW-1133">Transmembrane helix</keyword>
<keyword evidence="3" id="KW-1185">Reference proteome</keyword>
<organism evidence="2 3">
    <name type="scientific">Microbacterium phage FuzzBuster</name>
    <dbReference type="NCBI Taxonomy" id="2590935"/>
    <lineage>
        <taxon>Viruses</taxon>
        <taxon>Duplodnaviria</taxon>
        <taxon>Heunggongvirae</taxon>
        <taxon>Uroviricota</taxon>
        <taxon>Caudoviricetes</taxon>
        <taxon>Hodgkinviridae</taxon>
        <taxon>Fuzzbustervirus</taxon>
        <taxon>Fuzzbustervirus fuzzbuster</taxon>
    </lineage>
</organism>
<keyword evidence="1" id="KW-0812">Transmembrane</keyword>
<sequence length="68" mass="7407">MRRAQQERLAALVILGIAAVLIAIAVVAWLLGHGWMTLILGIMVAVMILGAIGGFVQARIIERREERS</sequence>
<evidence type="ECO:0000313" key="3">
    <source>
        <dbReference type="Proteomes" id="UP000315280"/>
    </source>
</evidence>
<dbReference type="Proteomes" id="UP000315280">
    <property type="component" value="Segment"/>
</dbReference>
<accession>A0A516KUZ0</accession>
<proteinExistence type="predicted"/>
<keyword evidence="1" id="KW-0472">Membrane</keyword>
<feature type="transmembrane region" description="Helical" evidence="1">
    <location>
        <begin position="38"/>
        <end position="58"/>
    </location>
</feature>
<protein>
    <submittedName>
        <fullName evidence="2">Membrane protein</fullName>
    </submittedName>
</protein>
<dbReference type="EMBL" id="MN062720">
    <property type="protein sequence ID" value="QDP45494.1"/>
    <property type="molecule type" value="Genomic_DNA"/>
</dbReference>
<name>A0A516KUZ0_9CAUD</name>
<feature type="transmembrane region" description="Helical" evidence="1">
    <location>
        <begin position="12"/>
        <end position="32"/>
    </location>
</feature>